<dbReference type="EMBL" id="QGKY02001250">
    <property type="protein sequence ID" value="KAF2560497.1"/>
    <property type="molecule type" value="Genomic_DNA"/>
</dbReference>
<organism evidence="1">
    <name type="scientific">Brassica cretica</name>
    <name type="common">Mustard</name>
    <dbReference type="NCBI Taxonomy" id="69181"/>
    <lineage>
        <taxon>Eukaryota</taxon>
        <taxon>Viridiplantae</taxon>
        <taxon>Streptophyta</taxon>
        <taxon>Embryophyta</taxon>
        <taxon>Tracheophyta</taxon>
        <taxon>Spermatophyta</taxon>
        <taxon>Magnoliopsida</taxon>
        <taxon>eudicotyledons</taxon>
        <taxon>Gunneridae</taxon>
        <taxon>Pentapetalae</taxon>
        <taxon>rosids</taxon>
        <taxon>malvids</taxon>
        <taxon>Brassicales</taxon>
        <taxon>Brassicaceae</taxon>
        <taxon>Brassiceae</taxon>
        <taxon>Brassica</taxon>
    </lineage>
</organism>
<evidence type="ECO:0000313" key="1">
    <source>
        <dbReference type="EMBL" id="KAF2560497.1"/>
    </source>
</evidence>
<dbReference type="AlphaFoldDB" id="A0A8S9HU36"/>
<reference evidence="1" key="1">
    <citation type="submission" date="2019-12" db="EMBL/GenBank/DDBJ databases">
        <title>Genome sequencing and annotation of Brassica cretica.</title>
        <authorList>
            <person name="Studholme D.J."/>
            <person name="Sarris P.F."/>
        </authorList>
    </citation>
    <scope>NUCLEOTIDE SEQUENCE</scope>
    <source>
        <strain evidence="1">PFS-102/07</strain>
        <tissue evidence="1">Leaf</tissue>
    </source>
</reference>
<accession>A0A8S9HU36</accession>
<comment type="caution">
    <text evidence="1">The sequence shown here is derived from an EMBL/GenBank/DDBJ whole genome shotgun (WGS) entry which is preliminary data.</text>
</comment>
<proteinExistence type="predicted"/>
<sequence>MLFERTRRAEDRTIIPDRTADGRAGRVFDVWKEWVGGGVTPELSRCREETKVEIVEMWGELQGRAEDRTIIPDRTADGRAGRVFDVWKEWVGGGVTPELSRCREETKVEIVEMWRWSTVTKKYRPTVTKKYRSMLSSPHRSMAKPPESY</sequence>
<protein>
    <submittedName>
        <fullName evidence="1">Uncharacterized protein</fullName>
    </submittedName>
</protein>
<name>A0A8S9HU36_BRACR</name>
<gene>
    <name evidence="1" type="ORF">F2Q70_00017438</name>
</gene>